<protein>
    <submittedName>
        <fullName evidence="2">Uncharacterized protein</fullName>
    </submittedName>
</protein>
<sequence length="42" mass="4586">MAPDTLKILLLRWKLSLGVMGFGRDVVLPCVAAVCWMHASEG</sequence>
<name>A0AAW0K275_QUESU</name>
<reference evidence="2 3" key="1">
    <citation type="journal article" date="2018" name="Sci. Data">
        <title>The draft genome sequence of cork oak.</title>
        <authorList>
            <person name="Ramos A.M."/>
            <person name="Usie A."/>
            <person name="Barbosa P."/>
            <person name="Barros P.M."/>
            <person name="Capote T."/>
            <person name="Chaves I."/>
            <person name="Simoes F."/>
            <person name="Abreu I."/>
            <person name="Carrasquinho I."/>
            <person name="Faro C."/>
            <person name="Guimaraes J.B."/>
            <person name="Mendonca D."/>
            <person name="Nobrega F."/>
            <person name="Rodrigues L."/>
            <person name="Saibo N.J.M."/>
            <person name="Varela M.C."/>
            <person name="Egas C."/>
            <person name="Matos J."/>
            <person name="Miguel C.M."/>
            <person name="Oliveira M.M."/>
            <person name="Ricardo C.P."/>
            <person name="Goncalves S."/>
        </authorList>
    </citation>
    <scope>NUCLEOTIDE SEQUENCE [LARGE SCALE GENOMIC DNA]</scope>
    <source>
        <strain evidence="3">cv. HL8</strain>
    </source>
</reference>
<proteinExistence type="predicted"/>
<keyword evidence="1" id="KW-0732">Signal</keyword>
<evidence type="ECO:0000256" key="1">
    <source>
        <dbReference type="SAM" id="SignalP"/>
    </source>
</evidence>
<evidence type="ECO:0000313" key="2">
    <source>
        <dbReference type="EMBL" id="KAK7832576.1"/>
    </source>
</evidence>
<dbReference type="AlphaFoldDB" id="A0AAW0K275"/>
<dbReference type="EMBL" id="PKMF04000421">
    <property type="protein sequence ID" value="KAK7832576.1"/>
    <property type="molecule type" value="Genomic_DNA"/>
</dbReference>
<comment type="caution">
    <text evidence="2">The sequence shown here is derived from an EMBL/GenBank/DDBJ whole genome shotgun (WGS) entry which is preliminary data.</text>
</comment>
<evidence type="ECO:0000313" key="3">
    <source>
        <dbReference type="Proteomes" id="UP000237347"/>
    </source>
</evidence>
<organism evidence="2 3">
    <name type="scientific">Quercus suber</name>
    <name type="common">Cork oak</name>
    <dbReference type="NCBI Taxonomy" id="58331"/>
    <lineage>
        <taxon>Eukaryota</taxon>
        <taxon>Viridiplantae</taxon>
        <taxon>Streptophyta</taxon>
        <taxon>Embryophyta</taxon>
        <taxon>Tracheophyta</taxon>
        <taxon>Spermatophyta</taxon>
        <taxon>Magnoliopsida</taxon>
        <taxon>eudicotyledons</taxon>
        <taxon>Gunneridae</taxon>
        <taxon>Pentapetalae</taxon>
        <taxon>rosids</taxon>
        <taxon>fabids</taxon>
        <taxon>Fagales</taxon>
        <taxon>Fagaceae</taxon>
        <taxon>Quercus</taxon>
    </lineage>
</organism>
<feature type="signal peptide" evidence="1">
    <location>
        <begin position="1"/>
        <end position="18"/>
    </location>
</feature>
<feature type="chain" id="PRO_5043698939" evidence="1">
    <location>
        <begin position="19"/>
        <end position="42"/>
    </location>
</feature>
<dbReference type="Proteomes" id="UP000237347">
    <property type="component" value="Unassembled WGS sequence"/>
</dbReference>
<accession>A0AAW0K275</accession>
<gene>
    <name evidence="2" type="ORF">CFP56_026259</name>
</gene>
<keyword evidence="3" id="KW-1185">Reference proteome</keyword>